<dbReference type="GO" id="GO:0140359">
    <property type="term" value="F:ABC-type transporter activity"/>
    <property type="evidence" value="ECO:0007669"/>
    <property type="project" value="InterPro"/>
</dbReference>
<dbReference type="InterPro" id="IPR013525">
    <property type="entry name" value="ABC2_TM"/>
</dbReference>
<evidence type="ECO:0000313" key="13">
    <source>
        <dbReference type="Proteomes" id="UP001304515"/>
    </source>
</evidence>
<dbReference type="PANTHER" id="PTHR30413:SF8">
    <property type="entry name" value="TRANSPORT PERMEASE PROTEIN"/>
    <property type="match status" value="1"/>
</dbReference>
<evidence type="ECO:0000313" key="11">
    <source>
        <dbReference type="EMBL" id="WNM20243.1"/>
    </source>
</evidence>
<dbReference type="PRINTS" id="PR00164">
    <property type="entry name" value="ABC2TRNSPORT"/>
</dbReference>
<dbReference type="KEGG" id="fcj:RN605_13235"/>
<accession>A0AA96EZY1</accession>
<evidence type="ECO:0000256" key="7">
    <source>
        <dbReference type="ARBA" id="ARBA00022989"/>
    </source>
</evidence>
<reference evidence="11 13" key="1">
    <citation type="submission" date="2023-09" db="EMBL/GenBank/DDBJ databases">
        <title>Flavobacterium sp. a novel bacteria isolate from Pepper rhizosphere.</title>
        <authorList>
            <person name="Peng Y."/>
            <person name="Lee J."/>
        </authorList>
    </citation>
    <scope>NUCLEOTIDE SEQUENCE</scope>
    <source>
        <strain evidence="11">PMR2A8</strain>
        <strain evidence="12 13">PMTSA4</strain>
    </source>
</reference>
<sequence length="316" mass="36465">MPNKTIYFFYTVRLIYIFAVITLYMVIKKKHLINFNNQSKDWDLVIKGHTSLFDINFKDVWNYRDLLFLFVKRDFVTVYKQTILGPLWFFIQPLLTTITFTIVFGTVAQLSTDGAPKMIFYLAGITLWTYFSGCLMSVSSVFNTNASIFGKVYFPRLIMPLTVVISNLMKFGVQFILFLGFVFYFFYQGKIQPNFYIILMPLIIFLMAAIALGIGLILTAMTTKYKDLNQLITFGVQLFMYVTPVIYPSSSIPDNYKWIVDLNPLVSLFDYMRFAFLGIGKFSIESLLFPAVFSIAIVAVGILIFNKTQKTFIDTV</sequence>
<feature type="transmembrane region" description="Helical" evidence="9">
    <location>
        <begin position="87"/>
        <end position="107"/>
    </location>
</feature>
<keyword evidence="4 9" id="KW-1003">Cell membrane</keyword>
<feature type="transmembrane region" description="Helical" evidence="9">
    <location>
        <begin position="6"/>
        <end position="27"/>
    </location>
</feature>
<evidence type="ECO:0000256" key="4">
    <source>
        <dbReference type="ARBA" id="ARBA00022475"/>
    </source>
</evidence>
<dbReference type="PROSITE" id="PS51012">
    <property type="entry name" value="ABC_TM2"/>
    <property type="match status" value="1"/>
</dbReference>
<name>A0AA96EZP8_9FLAO</name>
<dbReference type="AlphaFoldDB" id="A0AA96EZP8"/>
<evidence type="ECO:0000256" key="1">
    <source>
        <dbReference type="ARBA" id="ARBA00004429"/>
    </source>
</evidence>
<dbReference type="GO" id="GO:0015920">
    <property type="term" value="P:lipopolysaccharide transport"/>
    <property type="evidence" value="ECO:0007669"/>
    <property type="project" value="TreeGrafter"/>
</dbReference>
<protein>
    <recommendedName>
        <fullName evidence="9">Transport permease protein</fullName>
    </recommendedName>
</protein>
<dbReference type="GO" id="GO:0043190">
    <property type="term" value="C:ATP-binding cassette (ABC) transporter complex"/>
    <property type="evidence" value="ECO:0007669"/>
    <property type="project" value="InterPro"/>
</dbReference>
<dbReference type="Proteomes" id="UP001304515">
    <property type="component" value="Chromosome"/>
</dbReference>
<dbReference type="Pfam" id="PF01061">
    <property type="entry name" value="ABC2_membrane"/>
    <property type="match status" value="1"/>
</dbReference>
<dbReference type="EMBL" id="CP134878">
    <property type="protein sequence ID" value="WNM20243.1"/>
    <property type="molecule type" value="Genomic_DNA"/>
</dbReference>
<evidence type="ECO:0000313" key="12">
    <source>
        <dbReference type="EMBL" id="WNM21633.1"/>
    </source>
</evidence>
<dbReference type="EMBL" id="CP134890">
    <property type="protein sequence ID" value="WNM21633.1"/>
    <property type="molecule type" value="Genomic_DNA"/>
</dbReference>
<dbReference type="InterPro" id="IPR047817">
    <property type="entry name" value="ABC2_TM_bact-type"/>
</dbReference>
<organism evidence="11">
    <name type="scientific">Flavobacterium capsici</name>
    <dbReference type="NCBI Taxonomy" id="3075618"/>
    <lineage>
        <taxon>Bacteria</taxon>
        <taxon>Pseudomonadati</taxon>
        <taxon>Bacteroidota</taxon>
        <taxon>Flavobacteriia</taxon>
        <taxon>Flavobacteriales</taxon>
        <taxon>Flavobacteriaceae</taxon>
        <taxon>Flavobacterium</taxon>
    </lineage>
</organism>
<dbReference type="PANTHER" id="PTHR30413">
    <property type="entry name" value="INNER MEMBRANE TRANSPORT PERMEASE"/>
    <property type="match status" value="1"/>
</dbReference>
<evidence type="ECO:0000256" key="6">
    <source>
        <dbReference type="ARBA" id="ARBA00022692"/>
    </source>
</evidence>
<comment type="subcellular location">
    <subcellularLocation>
        <location evidence="1">Cell inner membrane</location>
        <topology evidence="1">Multi-pass membrane protein</topology>
    </subcellularLocation>
    <subcellularLocation>
        <location evidence="9">Cell membrane</location>
        <topology evidence="9">Multi-pass membrane protein</topology>
    </subcellularLocation>
</comment>
<dbReference type="InterPro" id="IPR000412">
    <property type="entry name" value="ABC_2_transport"/>
</dbReference>
<feature type="transmembrane region" description="Helical" evidence="9">
    <location>
        <begin position="231"/>
        <end position="247"/>
    </location>
</feature>
<evidence type="ECO:0000256" key="5">
    <source>
        <dbReference type="ARBA" id="ARBA00022519"/>
    </source>
</evidence>
<feature type="domain" description="ABC transmembrane type-2" evidence="10">
    <location>
        <begin position="84"/>
        <end position="308"/>
    </location>
</feature>
<evidence type="ECO:0000256" key="8">
    <source>
        <dbReference type="ARBA" id="ARBA00023136"/>
    </source>
</evidence>
<feature type="transmembrane region" description="Helical" evidence="9">
    <location>
        <begin position="287"/>
        <end position="305"/>
    </location>
</feature>
<keyword evidence="7 9" id="KW-1133">Transmembrane helix</keyword>
<keyword evidence="3 9" id="KW-0813">Transport</keyword>
<evidence type="ECO:0000259" key="10">
    <source>
        <dbReference type="PROSITE" id="PS51012"/>
    </source>
</evidence>
<keyword evidence="8 9" id="KW-0472">Membrane</keyword>
<evidence type="ECO:0000256" key="9">
    <source>
        <dbReference type="RuleBase" id="RU361157"/>
    </source>
</evidence>
<comment type="similarity">
    <text evidence="2 9">Belongs to the ABC-2 integral membrane protein family.</text>
</comment>
<keyword evidence="13" id="KW-1185">Reference proteome</keyword>
<keyword evidence="6 9" id="KW-0812">Transmembrane</keyword>
<evidence type="ECO:0000256" key="3">
    <source>
        <dbReference type="ARBA" id="ARBA00022448"/>
    </source>
</evidence>
<keyword evidence="5" id="KW-0997">Cell inner membrane</keyword>
<proteinExistence type="inferred from homology"/>
<gene>
    <name evidence="12" type="ORF">RN605_13235</name>
    <name evidence="11" type="ORF">RN608_06065</name>
</gene>
<feature type="transmembrane region" description="Helical" evidence="9">
    <location>
        <begin position="193"/>
        <end position="219"/>
    </location>
</feature>
<dbReference type="RefSeq" id="WP_313325529.1">
    <property type="nucleotide sequence ID" value="NZ_CP134878.1"/>
</dbReference>
<feature type="transmembrane region" description="Helical" evidence="9">
    <location>
        <begin position="163"/>
        <end position="187"/>
    </location>
</feature>
<feature type="transmembrane region" description="Helical" evidence="9">
    <location>
        <begin position="119"/>
        <end position="142"/>
    </location>
</feature>
<accession>A0AA96EZP8</accession>
<evidence type="ECO:0000256" key="2">
    <source>
        <dbReference type="ARBA" id="ARBA00007783"/>
    </source>
</evidence>